<keyword evidence="2" id="KW-0328">Glycosyltransferase</keyword>
<evidence type="ECO:0000256" key="3">
    <source>
        <dbReference type="ARBA" id="ARBA00022679"/>
    </source>
</evidence>
<dbReference type="SUPFAM" id="SSF53448">
    <property type="entry name" value="Nucleotide-diphospho-sugar transferases"/>
    <property type="match status" value="1"/>
</dbReference>
<dbReference type="Pfam" id="PF13641">
    <property type="entry name" value="Glyco_tranf_2_3"/>
    <property type="match status" value="1"/>
</dbReference>
<evidence type="ECO:0000256" key="2">
    <source>
        <dbReference type="ARBA" id="ARBA00022676"/>
    </source>
</evidence>
<dbReference type="PANTHER" id="PTHR43179:SF12">
    <property type="entry name" value="GALACTOFURANOSYLTRANSFERASE GLFT2"/>
    <property type="match status" value="1"/>
</dbReference>
<dbReference type="GO" id="GO:0016757">
    <property type="term" value="F:glycosyltransferase activity"/>
    <property type="evidence" value="ECO:0007669"/>
    <property type="project" value="UniProtKB-KW"/>
</dbReference>
<sequence length="276" mass="31692">MSKVAIIVLHFGDKKNTIECLDSLKKLNYDHKKIKTIVVDNSKKNLGFAGGINKGLKIGLKDKSINFFLVLNNDTIVDQNLLTSFFSQIKKDSADILGCIISYFLEPKKIWFAGGYLNKTFCFTKHPYLNKPLTSNIQLPKSDFITGACMFMRREVLEKIGLFDENYFLYWEDVDFCYRAVKAKFKILCLDQPLVYHKVSSSAGTEGSNKLSNLRAYYYARNAFIFMKKHNLPMLTGIFGQFFIRLPYYLSTVVSLESAKQYLKGVKDGTKYYFSS</sequence>
<evidence type="ECO:0008006" key="6">
    <source>
        <dbReference type="Google" id="ProtNLM"/>
    </source>
</evidence>
<dbReference type="Proteomes" id="UP000178040">
    <property type="component" value="Unassembled WGS sequence"/>
</dbReference>
<dbReference type="Gene3D" id="3.90.550.10">
    <property type="entry name" value="Spore Coat Polysaccharide Biosynthesis Protein SpsA, Chain A"/>
    <property type="match status" value="1"/>
</dbReference>
<dbReference type="CDD" id="cd04186">
    <property type="entry name" value="GT_2_like_c"/>
    <property type="match status" value="1"/>
</dbReference>
<gene>
    <name evidence="4" type="ORF">A3B40_02970</name>
</gene>
<protein>
    <recommendedName>
        <fullName evidence="6">Glycosyltransferase 2-like domain-containing protein</fullName>
    </recommendedName>
</protein>
<accession>A0A1F7IIK6</accession>
<reference evidence="4 5" key="1">
    <citation type="journal article" date="2016" name="Nat. Commun.">
        <title>Thousands of microbial genomes shed light on interconnected biogeochemical processes in an aquifer system.</title>
        <authorList>
            <person name="Anantharaman K."/>
            <person name="Brown C.T."/>
            <person name="Hug L.A."/>
            <person name="Sharon I."/>
            <person name="Castelle C.J."/>
            <person name="Probst A.J."/>
            <person name="Thomas B.C."/>
            <person name="Singh A."/>
            <person name="Wilkins M.J."/>
            <person name="Karaoz U."/>
            <person name="Brodie E.L."/>
            <person name="Williams K.H."/>
            <person name="Hubbard S.S."/>
            <person name="Banfield J.F."/>
        </authorList>
    </citation>
    <scope>NUCLEOTIDE SEQUENCE [LARGE SCALE GENOMIC DNA]</scope>
</reference>
<dbReference type="PANTHER" id="PTHR43179">
    <property type="entry name" value="RHAMNOSYLTRANSFERASE WBBL"/>
    <property type="match status" value="1"/>
</dbReference>
<evidence type="ECO:0000313" key="5">
    <source>
        <dbReference type="Proteomes" id="UP000178040"/>
    </source>
</evidence>
<name>A0A1F7IIK6_9BACT</name>
<dbReference type="InterPro" id="IPR029044">
    <property type="entry name" value="Nucleotide-diphossugar_trans"/>
</dbReference>
<dbReference type="AlphaFoldDB" id="A0A1F7IIK6"/>
<organism evidence="4 5">
    <name type="scientific">Candidatus Roizmanbacteria bacterium RIFCSPLOWO2_01_FULL_37_16</name>
    <dbReference type="NCBI Taxonomy" id="1802058"/>
    <lineage>
        <taxon>Bacteria</taxon>
        <taxon>Candidatus Roizmaniibacteriota</taxon>
    </lineage>
</organism>
<dbReference type="EMBL" id="MGAI01000058">
    <property type="protein sequence ID" value="OGK43201.1"/>
    <property type="molecule type" value="Genomic_DNA"/>
</dbReference>
<comment type="caution">
    <text evidence="4">The sequence shown here is derived from an EMBL/GenBank/DDBJ whole genome shotgun (WGS) entry which is preliminary data.</text>
</comment>
<keyword evidence="3" id="KW-0808">Transferase</keyword>
<comment type="similarity">
    <text evidence="1">Belongs to the glycosyltransferase 2 family.</text>
</comment>
<proteinExistence type="inferred from homology"/>
<evidence type="ECO:0000313" key="4">
    <source>
        <dbReference type="EMBL" id="OGK43201.1"/>
    </source>
</evidence>
<evidence type="ECO:0000256" key="1">
    <source>
        <dbReference type="ARBA" id="ARBA00006739"/>
    </source>
</evidence>